<dbReference type="InterPro" id="IPR029000">
    <property type="entry name" value="Cyclophilin-like_dom_sf"/>
</dbReference>
<keyword evidence="4" id="KW-1185">Reference proteome</keyword>
<comment type="catalytic activity">
    <reaction evidence="1">
        <text>[protein]-peptidylproline (omega=180) = [protein]-peptidylproline (omega=0)</text>
        <dbReference type="Rhea" id="RHEA:16237"/>
        <dbReference type="Rhea" id="RHEA-COMP:10747"/>
        <dbReference type="Rhea" id="RHEA-COMP:10748"/>
        <dbReference type="ChEBI" id="CHEBI:83833"/>
        <dbReference type="ChEBI" id="CHEBI:83834"/>
        <dbReference type="EC" id="5.2.1.8"/>
    </reaction>
</comment>
<name>A0A8K0IX73_COCNU</name>
<dbReference type="InterPro" id="IPR002130">
    <property type="entry name" value="Cyclophilin-type_PPIase_dom"/>
</dbReference>
<gene>
    <name evidence="3" type="ORF">COCNU_15G005060</name>
</gene>
<comment type="similarity">
    <text evidence="1">Belongs to the cyclophilin-type PPIase family.</text>
</comment>
<dbReference type="OrthoDB" id="1737757at2759"/>
<dbReference type="PRINTS" id="PR00153">
    <property type="entry name" value="CSAPPISMRASE"/>
</dbReference>
<dbReference type="EMBL" id="CM017886">
    <property type="protein sequence ID" value="KAG1370140.1"/>
    <property type="molecule type" value="Genomic_DNA"/>
</dbReference>
<keyword evidence="1" id="KW-0697">Rotamase</keyword>
<dbReference type="PROSITE" id="PS50072">
    <property type="entry name" value="CSA_PPIASE_2"/>
    <property type="match status" value="1"/>
</dbReference>
<dbReference type="SUPFAM" id="SSF50891">
    <property type="entry name" value="Cyclophilin-like"/>
    <property type="match status" value="1"/>
</dbReference>
<protein>
    <recommendedName>
        <fullName evidence="1">Peptidyl-prolyl cis-trans isomerase</fullName>
        <shortName evidence="1">PPIase</shortName>
        <ecNumber evidence="1">5.2.1.8</ecNumber>
    </recommendedName>
</protein>
<evidence type="ECO:0000313" key="3">
    <source>
        <dbReference type="EMBL" id="KAG1370140.1"/>
    </source>
</evidence>
<organism evidence="3 4">
    <name type="scientific">Cocos nucifera</name>
    <name type="common">Coconut palm</name>
    <dbReference type="NCBI Taxonomy" id="13894"/>
    <lineage>
        <taxon>Eukaryota</taxon>
        <taxon>Viridiplantae</taxon>
        <taxon>Streptophyta</taxon>
        <taxon>Embryophyta</taxon>
        <taxon>Tracheophyta</taxon>
        <taxon>Spermatophyta</taxon>
        <taxon>Magnoliopsida</taxon>
        <taxon>Liliopsida</taxon>
        <taxon>Arecaceae</taxon>
        <taxon>Arecoideae</taxon>
        <taxon>Cocoseae</taxon>
        <taxon>Attaleinae</taxon>
        <taxon>Cocos</taxon>
    </lineage>
</organism>
<comment type="function">
    <text evidence="1">PPIases accelerate the folding of proteins. It catalyzes the cis-trans isomerization of proline imidic peptide bonds in oligopeptides.</text>
</comment>
<accession>A0A8K0IX73</accession>
<evidence type="ECO:0000256" key="1">
    <source>
        <dbReference type="RuleBase" id="RU363019"/>
    </source>
</evidence>
<dbReference type="Pfam" id="PF00160">
    <property type="entry name" value="Pro_isomerase"/>
    <property type="match status" value="1"/>
</dbReference>
<comment type="caution">
    <text evidence="3">The sequence shown here is derived from an EMBL/GenBank/DDBJ whole genome shotgun (WGS) entry which is preliminary data.</text>
</comment>
<dbReference type="Gene3D" id="2.40.100.10">
    <property type="entry name" value="Cyclophilin-like"/>
    <property type="match status" value="1"/>
</dbReference>
<evidence type="ECO:0000313" key="4">
    <source>
        <dbReference type="Proteomes" id="UP000797356"/>
    </source>
</evidence>
<dbReference type="Proteomes" id="UP000797356">
    <property type="component" value="Chromosome 15"/>
</dbReference>
<reference evidence="3" key="1">
    <citation type="journal article" date="2017" name="Gigascience">
        <title>The genome draft of coconut (Cocos nucifera).</title>
        <authorList>
            <person name="Xiao Y."/>
            <person name="Xu P."/>
            <person name="Fan H."/>
            <person name="Baudouin L."/>
            <person name="Xia W."/>
            <person name="Bocs S."/>
            <person name="Xu J."/>
            <person name="Li Q."/>
            <person name="Guo A."/>
            <person name="Zhou L."/>
            <person name="Li J."/>
            <person name="Wu Y."/>
            <person name="Ma Z."/>
            <person name="Armero A."/>
            <person name="Issali A.E."/>
            <person name="Liu N."/>
            <person name="Peng M."/>
            <person name="Yang Y."/>
        </authorList>
    </citation>
    <scope>NUCLEOTIDE SEQUENCE</scope>
    <source>
        <tissue evidence="3">Spear leaf of Hainan Tall coconut</tissue>
    </source>
</reference>
<keyword evidence="1" id="KW-0413">Isomerase</keyword>
<proteinExistence type="inferred from homology"/>
<feature type="domain" description="PPIase cyclophilin-type" evidence="2">
    <location>
        <begin position="1"/>
        <end position="56"/>
    </location>
</feature>
<dbReference type="AlphaFoldDB" id="A0A8K0IX73"/>
<dbReference type="GO" id="GO:0003755">
    <property type="term" value="F:peptidyl-prolyl cis-trans isomerase activity"/>
    <property type="evidence" value="ECO:0007669"/>
    <property type="project" value="UniProtKB-UniRule"/>
</dbReference>
<evidence type="ECO:0000259" key="2">
    <source>
        <dbReference type="PROSITE" id="PS50072"/>
    </source>
</evidence>
<reference evidence="3" key="2">
    <citation type="submission" date="2019-07" db="EMBL/GenBank/DDBJ databases">
        <authorList>
            <person name="Yang Y."/>
            <person name="Bocs S."/>
            <person name="Baudouin L."/>
        </authorList>
    </citation>
    <scope>NUCLEOTIDE SEQUENCE</scope>
    <source>
        <tissue evidence="3">Spear leaf of Hainan Tall coconut</tissue>
    </source>
</reference>
<dbReference type="EC" id="5.2.1.8" evidence="1"/>
<sequence length="57" mass="6577">MQFLHAISVQTPWLDRRHVVFGRVLEGMDMVRAIGSQATDRGDREKKRKAVIELPMV</sequence>